<proteinExistence type="predicted"/>
<dbReference type="OMA" id="FRINYDI"/>
<dbReference type="EMBL" id="KV878176">
    <property type="protein sequence ID" value="OJI89951.1"/>
    <property type="molecule type" value="Genomic_DNA"/>
</dbReference>
<dbReference type="OrthoDB" id="5405248at2759"/>
<reference evidence="2" key="1">
    <citation type="journal article" date="2017" name="Genome Biol.">
        <title>Comparative genomics reveals high biological diversity and specific adaptations in the industrially and medically important fungal genus Aspergillus.</title>
        <authorList>
            <person name="de Vries R.P."/>
            <person name="Riley R."/>
            <person name="Wiebenga A."/>
            <person name="Aguilar-Osorio G."/>
            <person name="Amillis S."/>
            <person name="Uchima C.A."/>
            <person name="Anderluh G."/>
            <person name="Asadollahi M."/>
            <person name="Askin M."/>
            <person name="Barry K."/>
            <person name="Battaglia E."/>
            <person name="Bayram O."/>
            <person name="Benocci T."/>
            <person name="Braus-Stromeyer S.A."/>
            <person name="Caldana C."/>
            <person name="Canovas D."/>
            <person name="Cerqueira G.C."/>
            <person name="Chen F."/>
            <person name="Chen W."/>
            <person name="Choi C."/>
            <person name="Clum A."/>
            <person name="Dos Santos R.A."/>
            <person name="Damasio A.R."/>
            <person name="Diallinas G."/>
            <person name="Emri T."/>
            <person name="Fekete E."/>
            <person name="Flipphi M."/>
            <person name="Freyberg S."/>
            <person name="Gallo A."/>
            <person name="Gournas C."/>
            <person name="Habgood R."/>
            <person name="Hainaut M."/>
            <person name="Harispe M.L."/>
            <person name="Henrissat B."/>
            <person name="Hilden K.S."/>
            <person name="Hope R."/>
            <person name="Hossain A."/>
            <person name="Karabika E."/>
            <person name="Karaffa L."/>
            <person name="Karanyi Z."/>
            <person name="Krasevec N."/>
            <person name="Kuo A."/>
            <person name="Kusch H."/>
            <person name="LaButti K."/>
            <person name="Lagendijk E.L."/>
            <person name="Lapidus A."/>
            <person name="Levasseur A."/>
            <person name="Lindquist E."/>
            <person name="Lipzen A."/>
            <person name="Logrieco A.F."/>
            <person name="MacCabe A."/>
            <person name="Maekelae M.R."/>
            <person name="Malavazi I."/>
            <person name="Melin P."/>
            <person name="Meyer V."/>
            <person name="Mielnichuk N."/>
            <person name="Miskei M."/>
            <person name="Molnar A.P."/>
            <person name="Mule G."/>
            <person name="Ngan C.Y."/>
            <person name="Orejas M."/>
            <person name="Orosz E."/>
            <person name="Ouedraogo J.P."/>
            <person name="Overkamp K.M."/>
            <person name="Park H.-S."/>
            <person name="Perrone G."/>
            <person name="Piumi F."/>
            <person name="Punt P.J."/>
            <person name="Ram A.F."/>
            <person name="Ramon A."/>
            <person name="Rauscher S."/>
            <person name="Record E."/>
            <person name="Riano-Pachon D.M."/>
            <person name="Robert V."/>
            <person name="Roehrig J."/>
            <person name="Ruller R."/>
            <person name="Salamov A."/>
            <person name="Salih N.S."/>
            <person name="Samson R.A."/>
            <person name="Sandor E."/>
            <person name="Sanguinetti M."/>
            <person name="Schuetze T."/>
            <person name="Sepcic K."/>
            <person name="Shelest E."/>
            <person name="Sherlock G."/>
            <person name="Sophianopoulou V."/>
            <person name="Squina F.M."/>
            <person name="Sun H."/>
            <person name="Susca A."/>
            <person name="Todd R.B."/>
            <person name="Tsang A."/>
            <person name="Unkles S.E."/>
            <person name="van de Wiele N."/>
            <person name="van Rossen-Uffink D."/>
            <person name="Oliveira J.V."/>
            <person name="Vesth T.C."/>
            <person name="Visser J."/>
            <person name="Yu J.-H."/>
            <person name="Zhou M."/>
            <person name="Andersen M.R."/>
            <person name="Archer D.B."/>
            <person name="Baker S.E."/>
            <person name="Benoit I."/>
            <person name="Brakhage A.A."/>
            <person name="Braus G.H."/>
            <person name="Fischer R."/>
            <person name="Frisvad J.C."/>
            <person name="Goldman G.H."/>
            <person name="Houbraken J."/>
            <person name="Oakley B."/>
            <person name="Pocsi I."/>
            <person name="Scazzocchio C."/>
            <person name="Seiboth B."/>
            <person name="vanKuyk P.A."/>
            <person name="Wortman J."/>
            <person name="Dyer P.S."/>
            <person name="Grigoriev I.V."/>
        </authorList>
    </citation>
    <scope>NUCLEOTIDE SEQUENCE [LARGE SCALE GENOMIC DNA]</scope>
    <source>
        <strain evidence="2">CBS 134.48</strain>
    </source>
</reference>
<accession>A0A1L9NL40</accession>
<organism evidence="1 2">
    <name type="scientific">Aspergillus tubingensis (strain CBS 134.48)</name>
    <dbReference type="NCBI Taxonomy" id="767770"/>
    <lineage>
        <taxon>Eukaryota</taxon>
        <taxon>Fungi</taxon>
        <taxon>Dikarya</taxon>
        <taxon>Ascomycota</taxon>
        <taxon>Pezizomycotina</taxon>
        <taxon>Eurotiomycetes</taxon>
        <taxon>Eurotiomycetidae</taxon>
        <taxon>Eurotiales</taxon>
        <taxon>Aspergillaceae</taxon>
        <taxon>Aspergillus</taxon>
        <taxon>Aspergillus subgen. Circumdati</taxon>
    </lineage>
</organism>
<dbReference type="VEuPathDB" id="FungiDB:ASPTUDRAFT_207493"/>
<dbReference type="AlphaFoldDB" id="A0A1L9NL40"/>
<evidence type="ECO:0000313" key="2">
    <source>
        <dbReference type="Proteomes" id="UP000184304"/>
    </source>
</evidence>
<protein>
    <submittedName>
        <fullName evidence="1">Uncharacterized protein</fullName>
    </submittedName>
</protein>
<dbReference type="Proteomes" id="UP000184304">
    <property type="component" value="Unassembled WGS sequence"/>
</dbReference>
<sequence>MRYVTAAVVRAPLVYAVDIRLYWNMFAAGCDDTSSYSQCSNIAAGVCCSYTSGVFAVKGIGLDTVSVPDQVSAFISATGQCKSAYESEGGQSTEYVDCSFTILGGGTWFHYNKKRAAMETTHTVIADIIGLYNTSLGSHRHFNISSGVPEDIIAEIDSAARNNTRVENLTPVVLPYEIH</sequence>
<evidence type="ECO:0000313" key="1">
    <source>
        <dbReference type="EMBL" id="OJI89951.1"/>
    </source>
</evidence>
<gene>
    <name evidence="1" type="ORF">ASPTUDRAFT_207493</name>
</gene>
<name>A0A1L9NL40_ASPTC</name>
<keyword evidence="2" id="KW-1185">Reference proteome</keyword>